<dbReference type="AlphaFoldDB" id="A0A6J8D5F8"/>
<dbReference type="OrthoDB" id="10006996at2759"/>
<name>A0A6J8D5F8_MYTCO</name>
<keyword evidence="1" id="KW-1015">Disulfide bond</keyword>
<dbReference type="Gene3D" id="2.60.40.10">
    <property type="entry name" value="Immunoglobulins"/>
    <property type="match status" value="3"/>
</dbReference>
<dbReference type="SMART" id="SM00060">
    <property type="entry name" value="FN3"/>
    <property type="match status" value="1"/>
</dbReference>
<dbReference type="PROSITE" id="PS50835">
    <property type="entry name" value="IG_LIKE"/>
    <property type="match status" value="1"/>
</dbReference>
<keyword evidence="6" id="KW-1185">Reference proteome</keyword>
<dbReference type="PROSITE" id="PS50853">
    <property type="entry name" value="FN3"/>
    <property type="match status" value="1"/>
</dbReference>
<dbReference type="Pfam" id="PF08205">
    <property type="entry name" value="C2-set_2"/>
    <property type="match status" value="1"/>
</dbReference>
<sequence>MCFDIVVGPTALIIDNVTPDNNVPGIEGQDMTLKCTAVGGQPAPDVNLVILGLNYTGKQSAHHTFNPQRHNDGSTVTCQAGYKEIKHYPLNTTTYIHLKLKPVITPFSPDTVSTEETKSFAISCQCIGSRPAAYIYWLLGQERINITTNSTSQSNHESSTDKYTVTSNLKYRVERSYNGQKLICRASNVAGSMETSLTIDVKYAPGVTVENETFSLTQLFRQIQSTIDGNPSVNTCTWHHISKYGEHIRDFGDNNQILTLPTVSDDQRYQDTGEYVCTAENGIIGINGQVKQTGSGYVISNARPVITADNKDHTRQYGKFGTDTKLYVNVYSIPKYSSIRWYRGKTYLVPNKYVTTEEPIMVTDVFHGVEVQLDGYRVTLTILGLQEIDFNIYTLRLYYDSQYVQHEVILEHASAPETPSNFTVIGLGENSITVQWIPGYDRGQSQTFYIEYRIIGRSVWMFHEIVSSNKLDFPKVYTLFGLQEKTSYELRMYAENIFNRSQRTDIQIQTTLMTEYDKQDSQQTGPTILDDSLTDNGYQDDDDVFANS</sequence>
<dbReference type="SUPFAM" id="SSF48726">
    <property type="entry name" value="Immunoglobulin"/>
    <property type="match status" value="3"/>
</dbReference>
<accession>A0A6J8D5F8</accession>
<dbReference type="InterPro" id="IPR036179">
    <property type="entry name" value="Ig-like_dom_sf"/>
</dbReference>
<gene>
    <name evidence="5" type="ORF">MCOR_37811</name>
</gene>
<protein>
    <submittedName>
        <fullName evidence="5">Uncharacterized protein</fullName>
    </submittedName>
</protein>
<dbReference type="InterPro" id="IPR003961">
    <property type="entry name" value="FN3_dom"/>
</dbReference>
<evidence type="ECO:0000313" key="5">
    <source>
        <dbReference type="EMBL" id="CAC5403968.1"/>
    </source>
</evidence>
<dbReference type="CDD" id="cd00096">
    <property type="entry name" value="Ig"/>
    <property type="match status" value="1"/>
</dbReference>
<dbReference type="CDD" id="cd00063">
    <property type="entry name" value="FN3"/>
    <property type="match status" value="1"/>
</dbReference>
<dbReference type="SUPFAM" id="SSF49265">
    <property type="entry name" value="Fibronectin type III"/>
    <property type="match status" value="1"/>
</dbReference>
<dbReference type="Pfam" id="PF00041">
    <property type="entry name" value="fn3"/>
    <property type="match status" value="1"/>
</dbReference>
<feature type="compositionally biased region" description="Acidic residues" evidence="2">
    <location>
        <begin position="538"/>
        <end position="548"/>
    </location>
</feature>
<evidence type="ECO:0000256" key="2">
    <source>
        <dbReference type="SAM" id="MobiDB-lite"/>
    </source>
</evidence>
<dbReference type="InterPro" id="IPR013162">
    <property type="entry name" value="CD80_C2-set"/>
</dbReference>
<evidence type="ECO:0000256" key="1">
    <source>
        <dbReference type="ARBA" id="ARBA00023157"/>
    </source>
</evidence>
<dbReference type="InterPro" id="IPR013783">
    <property type="entry name" value="Ig-like_fold"/>
</dbReference>
<reference evidence="5 6" key="1">
    <citation type="submission" date="2020-06" db="EMBL/GenBank/DDBJ databases">
        <authorList>
            <person name="Li R."/>
            <person name="Bekaert M."/>
        </authorList>
    </citation>
    <scope>NUCLEOTIDE SEQUENCE [LARGE SCALE GENOMIC DNA]</scope>
    <source>
        <strain evidence="6">wild</strain>
    </source>
</reference>
<feature type="domain" description="Ig-like" evidence="3">
    <location>
        <begin position="102"/>
        <end position="200"/>
    </location>
</feature>
<feature type="domain" description="Fibronectin type-III" evidence="4">
    <location>
        <begin position="418"/>
        <end position="514"/>
    </location>
</feature>
<dbReference type="InterPro" id="IPR007110">
    <property type="entry name" value="Ig-like_dom"/>
</dbReference>
<dbReference type="InterPro" id="IPR036116">
    <property type="entry name" value="FN3_sf"/>
</dbReference>
<evidence type="ECO:0000259" key="3">
    <source>
        <dbReference type="PROSITE" id="PS50835"/>
    </source>
</evidence>
<organism evidence="5 6">
    <name type="scientific">Mytilus coruscus</name>
    <name type="common">Sea mussel</name>
    <dbReference type="NCBI Taxonomy" id="42192"/>
    <lineage>
        <taxon>Eukaryota</taxon>
        <taxon>Metazoa</taxon>
        <taxon>Spiralia</taxon>
        <taxon>Lophotrochozoa</taxon>
        <taxon>Mollusca</taxon>
        <taxon>Bivalvia</taxon>
        <taxon>Autobranchia</taxon>
        <taxon>Pteriomorphia</taxon>
        <taxon>Mytilida</taxon>
        <taxon>Mytiloidea</taxon>
        <taxon>Mytilidae</taxon>
        <taxon>Mytilinae</taxon>
        <taxon>Mytilus</taxon>
    </lineage>
</organism>
<dbReference type="PANTHER" id="PTHR23278:SF19">
    <property type="entry name" value="OBSCURIN"/>
    <property type="match status" value="1"/>
</dbReference>
<dbReference type="Proteomes" id="UP000507470">
    <property type="component" value="Unassembled WGS sequence"/>
</dbReference>
<feature type="region of interest" description="Disordered" evidence="2">
    <location>
        <begin position="517"/>
        <end position="548"/>
    </location>
</feature>
<evidence type="ECO:0000313" key="6">
    <source>
        <dbReference type="Proteomes" id="UP000507470"/>
    </source>
</evidence>
<dbReference type="PANTHER" id="PTHR23278">
    <property type="entry name" value="SIDESTEP PROTEIN"/>
    <property type="match status" value="1"/>
</dbReference>
<dbReference type="EMBL" id="CACVKT020006897">
    <property type="protein sequence ID" value="CAC5403968.1"/>
    <property type="molecule type" value="Genomic_DNA"/>
</dbReference>
<proteinExistence type="predicted"/>
<evidence type="ECO:0000259" key="4">
    <source>
        <dbReference type="PROSITE" id="PS50853"/>
    </source>
</evidence>